<dbReference type="Proteomes" id="UP000250140">
    <property type="component" value="Unassembled WGS sequence"/>
</dbReference>
<sequence length="220" mass="25120">MAEEEVSYSDFLNSDIVWFQTAGSSRKFSIHAGLLVSRCKAIHAAFLGDFKENKDGVYTVQDTTDKTVIRFIEWAYTKDYSNIVEFSDVASIPKVGDEKCDTPSLLSHARVCIFAHVYAIQRLESLAYDKLTAIIALKKPKSQDARRTIIHVLDTVFSRLPENDRLLDWLCQYAAWRIEDLKLEPESCDVLPKIAASMLWYMLPATNEPQKISMVKKMED</sequence>
<organism evidence="1 2">
    <name type="scientific">Glonium stellatum</name>
    <dbReference type="NCBI Taxonomy" id="574774"/>
    <lineage>
        <taxon>Eukaryota</taxon>
        <taxon>Fungi</taxon>
        <taxon>Dikarya</taxon>
        <taxon>Ascomycota</taxon>
        <taxon>Pezizomycotina</taxon>
        <taxon>Dothideomycetes</taxon>
        <taxon>Pleosporomycetidae</taxon>
        <taxon>Gloniales</taxon>
        <taxon>Gloniaceae</taxon>
        <taxon>Glonium</taxon>
    </lineage>
</organism>
<name>A0A8E2F058_9PEZI</name>
<evidence type="ECO:0000313" key="2">
    <source>
        <dbReference type="Proteomes" id="UP000250140"/>
    </source>
</evidence>
<proteinExistence type="predicted"/>
<dbReference type="CDD" id="cd18186">
    <property type="entry name" value="BTB_POZ_ZBTB_KLHL-like"/>
    <property type="match status" value="1"/>
</dbReference>
<dbReference type="OrthoDB" id="6359816at2759"/>
<dbReference type="InterPro" id="IPR011333">
    <property type="entry name" value="SKP1/BTB/POZ_sf"/>
</dbReference>
<dbReference type="AlphaFoldDB" id="A0A8E2F058"/>
<dbReference type="Gene3D" id="3.30.710.10">
    <property type="entry name" value="Potassium Channel Kv1.1, Chain A"/>
    <property type="match status" value="1"/>
</dbReference>
<protein>
    <recommendedName>
        <fullName evidence="3">BTB domain-containing protein</fullName>
    </recommendedName>
</protein>
<accession>A0A8E2F058</accession>
<dbReference type="EMBL" id="KV749768">
    <property type="protein sequence ID" value="OCL07890.1"/>
    <property type="molecule type" value="Genomic_DNA"/>
</dbReference>
<evidence type="ECO:0000313" key="1">
    <source>
        <dbReference type="EMBL" id="OCL07890.1"/>
    </source>
</evidence>
<dbReference type="PANTHER" id="PTHR47843">
    <property type="entry name" value="BTB DOMAIN-CONTAINING PROTEIN-RELATED"/>
    <property type="match status" value="1"/>
</dbReference>
<evidence type="ECO:0008006" key="3">
    <source>
        <dbReference type="Google" id="ProtNLM"/>
    </source>
</evidence>
<reference evidence="1 2" key="1">
    <citation type="journal article" date="2016" name="Nat. Commun.">
        <title>Ectomycorrhizal ecology is imprinted in the genome of the dominant symbiotic fungus Cenococcum geophilum.</title>
        <authorList>
            <consortium name="DOE Joint Genome Institute"/>
            <person name="Peter M."/>
            <person name="Kohler A."/>
            <person name="Ohm R.A."/>
            <person name="Kuo A."/>
            <person name="Krutzmann J."/>
            <person name="Morin E."/>
            <person name="Arend M."/>
            <person name="Barry K.W."/>
            <person name="Binder M."/>
            <person name="Choi C."/>
            <person name="Clum A."/>
            <person name="Copeland A."/>
            <person name="Grisel N."/>
            <person name="Haridas S."/>
            <person name="Kipfer T."/>
            <person name="LaButti K."/>
            <person name="Lindquist E."/>
            <person name="Lipzen A."/>
            <person name="Maire R."/>
            <person name="Meier B."/>
            <person name="Mihaltcheva S."/>
            <person name="Molinier V."/>
            <person name="Murat C."/>
            <person name="Poggeler S."/>
            <person name="Quandt C.A."/>
            <person name="Sperisen C."/>
            <person name="Tritt A."/>
            <person name="Tisserant E."/>
            <person name="Crous P.W."/>
            <person name="Henrissat B."/>
            <person name="Nehls U."/>
            <person name="Egli S."/>
            <person name="Spatafora J.W."/>
            <person name="Grigoriev I.V."/>
            <person name="Martin F.M."/>
        </authorList>
    </citation>
    <scope>NUCLEOTIDE SEQUENCE [LARGE SCALE GENOMIC DNA]</scope>
    <source>
        <strain evidence="1 2">CBS 207.34</strain>
    </source>
</reference>
<dbReference type="PANTHER" id="PTHR47843:SF2">
    <property type="entry name" value="BTB DOMAIN-CONTAINING PROTEIN"/>
    <property type="match status" value="1"/>
</dbReference>
<keyword evidence="2" id="KW-1185">Reference proteome</keyword>
<gene>
    <name evidence="1" type="ORF">AOQ84DRAFT_439926</name>
</gene>
<dbReference type="SUPFAM" id="SSF54695">
    <property type="entry name" value="POZ domain"/>
    <property type="match status" value="1"/>
</dbReference>